<dbReference type="InterPro" id="IPR001460">
    <property type="entry name" value="PCN-bd_Tpept"/>
</dbReference>
<dbReference type="Pfam" id="PF00905">
    <property type="entry name" value="Transpeptidase"/>
    <property type="match status" value="1"/>
</dbReference>
<dbReference type="InterPro" id="IPR050515">
    <property type="entry name" value="Beta-lactam/transpept"/>
</dbReference>
<dbReference type="Gene3D" id="3.30.450.330">
    <property type="match status" value="1"/>
</dbReference>
<keyword evidence="4" id="KW-0812">Transmembrane</keyword>
<dbReference type="RefSeq" id="WP_119531078.1">
    <property type="nucleotide sequence ID" value="NZ_JBHSSP010000009.1"/>
</dbReference>
<dbReference type="AlphaFoldDB" id="A0A3A1YKF7"/>
<dbReference type="GO" id="GO:0005886">
    <property type="term" value="C:plasma membrane"/>
    <property type="evidence" value="ECO:0007669"/>
    <property type="project" value="TreeGrafter"/>
</dbReference>
<dbReference type="Proteomes" id="UP000265916">
    <property type="component" value="Unassembled WGS sequence"/>
</dbReference>
<evidence type="ECO:0000259" key="5">
    <source>
        <dbReference type="Pfam" id="PF00905"/>
    </source>
</evidence>
<evidence type="ECO:0008006" key="9">
    <source>
        <dbReference type="Google" id="ProtNLM"/>
    </source>
</evidence>
<evidence type="ECO:0000313" key="7">
    <source>
        <dbReference type="EMBL" id="RIY38662.1"/>
    </source>
</evidence>
<evidence type="ECO:0000256" key="3">
    <source>
        <dbReference type="ARBA" id="ARBA00023136"/>
    </source>
</evidence>
<evidence type="ECO:0000313" key="8">
    <source>
        <dbReference type="Proteomes" id="UP000265916"/>
    </source>
</evidence>
<dbReference type="EMBL" id="NRJG01000058">
    <property type="protein sequence ID" value="RIY38662.1"/>
    <property type="molecule type" value="Genomic_DNA"/>
</dbReference>
<evidence type="ECO:0000259" key="6">
    <source>
        <dbReference type="Pfam" id="PF03717"/>
    </source>
</evidence>
<dbReference type="SUPFAM" id="SSF56601">
    <property type="entry name" value="beta-lactamase/transpeptidase-like"/>
    <property type="match status" value="1"/>
</dbReference>
<dbReference type="PANTHER" id="PTHR30627">
    <property type="entry name" value="PEPTIDOGLYCAN D,D-TRANSPEPTIDASE"/>
    <property type="match status" value="1"/>
</dbReference>
<accession>A0A3A1YKF7</accession>
<dbReference type="PANTHER" id="PTHR30627:SF1">
    <property type="entry name" value="PEPTIDOGLYCAN D,D-TRANSPEPTIDASE FTSI"/>
    <property type="match status" value="1"/>
</dbReference>
<sequence length="613" mass="68032">MSAKESKNSDNRHDYLEKFMTKSEKRDQENLKDFKFSLNVTSGRLYFFAICLVVLFLVYVIVYFLQFFTSHIPLREDHHLAKETNARIQRNVIVSAPRGQILDANGKTLAISLPYQTFGIDVKVFLDPAYSAINQVDSPTFVALCKALELDPKKLHQELKAKPNSRYLKLKAQVSPTTSDYVKSLKIPGLSSYTDYRRFYPYGDTISQVIGLLTNEGVGQFGIEKLAETKLEGTDGHISYEKDFFHNIINYKDIVNAKAGQDVKLTINIDLQNIAYQAVSQAVEDNKADSATAVLVDVSNGEILAMANAPSFNPNNRRTIDPNTLKNYAISSNFEPGSTVKPFVVYAGLKNRVITPTTVIDTHRFNIGRFTITDVAPRDSLNIRGILQKSSNIGVSRIALRLKGDEIRQTYLAAGFGQPTGLGLIGERTGYFPYQKNFSELDRAVFSYGYLQQVTPLQLAHVYATLGNYGLMHPLHIIKPTQQEASQGKQVLDPQVSKTVIELMQGVAQSGGGGIRAAVPNYNVSIKTGTAKKVEDGKYVNKYIGYTAGVAPSTNPKFALVIVIDNPKGSQYYGGAIAAPVFRTIMEATLRYYNIPEDNMHQDRVVISNSTPN</sequence>
<protein>
    <recommendedName>
        <fullName evidence="9">Peptidoglycan D,D-transpeptidase FtsI</fullName>
    </recommendedName>
</protein>
<comment type="subcellular location">
    <subcellularLocation>
        <location evidence="1">Membrane</location>
    </subcellularLocation>
</comment>
<dbReference type="GO" id="GO:0008658">
    <property type="term" value="F:penicillin binding"/>
    <property type="evidence" value="ECO:0007669"/>
    <property type="project" value="InterPro"/>
</dbReference>
<reference evidence="7 8" key="1">
    <citation type="submission" date="2017-08" db="EMBL/GenBank/DDBJ databases">
        <title>Reclassification of Bisgaard taxon 37 and 44.</title>
        <authorList>
            <person name="Christensen H."/>
        </authorList>
    </citation>
    <scope>NUCLEOTIDE SEQUENCE [LARGE SCALE GENOMIC DNA]</scope>
    <source>
        <strain evidence="7 8">111</strain>
    </source>
</reference>
<feature type="transmembrane region" description="Helical" evidence="4">
    <location>
        <begin position="45"/>
        <end position="65"/>
    </location>
</feature>
<dbReference type="InterPro" id="IPR005311">
    <property type="entry name" value="PBP_dimer"/>
</dbReference>
<keyword evidence="2" id="KW-0121">Carboxypeptidase</keyword>
<organism evidence="7 8">
    <name type="scientific">Psittacicella hinzii</name>
    <dbReference type="NCBI Taxonomy" id="2028575"/>
    <lineage>
        <taxon>Bacteria</taxon>
        <taxon>Pseudomonadati</taxon>
        <taxon>Pseudomonadota</taxon>
        <taxon>Gammaproteobacteria</taxon>
        <taxon>Pasteurellales</taxon>
        <taxon>Psittacicellaceae</taxon>
        <taxon>Psittacicella</taxon>
    </lineage>
</organism>
<keyword evidence="4" id="KW-1133">Transmembrane helix</keyword>
<name>A0A3A1YKF7_9GAMM</name>
<evidence type="ECO:0000256" key="2">
    <source>
        <dbReference type="ARBA" id="ARBA00022645"/>
    </source>
</evidence>
<dbReference type="Gene3D" id="3.90.1310.10">
    <property type="entry name" value="Penicillin-binding protein 2a (Domain 2)"/>
    <property type="match status" value="1"/>
</dbReference>
<evidence type="ECO:0000256" key="4">
    <source>
        <dbReference type="SAM" id="Phobius"/>
    </source>
</evidence>
<dbReference type="InterPro" id="IPR012338">
    <property type="entry name" value="Beta-lactam/transpept-like"/>
</dbReference>
<feature type="domain" description="Penicillin-binding protein transpeptidase" evidence="5">
    <location>
        <begin position="292"/>
        <end position="587"/>
    </location>
</feature>
<gene>
    <name evidence="7" type="ORF">CKF58_03650</name>
</gene>
<dbReference type="InterPro" id="IPR036138">
    <property type="entry name" value="PBP_dimer_sf"/>
</dbReference>
<evidence type="ECO:0000256" key="1">
    <source>
        <dbReference type="ARBA" id="ARBA00004370"/>
    </source>
</evidence>
<feature type="domain" description="Penicillin-binding protein dimerisation" evidence="6">
    <location>
        <begin position="95"/>
        <end position="246"/>
    </location>
</feature>
<keyword evidence="8" id="KW-1185">Reference proteome</keyword>
<comment type="caution">
    <text evidence="7">The sequence shown here is derived from an EMBL/GenBank/DDBJ whole genome shotgun (WGS) entry which is preliminary data.</text>
</comment>
<dbReference type="SUPFAM" id="SSF56519">
    <property type="entry name" value="Penicillin binding protein dimerisation domain"/>
    <property type="match status" value="1"/>
</dbReference>
<dbReference type="GO" id="GO:0004180">
    <property type="term" value="F:carboxypeptidase activity"/>
    <property type="evidence" value="ECO:0007669"/>
    <property type="project" value="UniProtKB-KW"/>
</dbReference>
<dbReference type="Pfam" id="PF03717">
    <property type="entry name" value="PBP_dimer"/>
    <property type="match status" value="1"/>
</dbReference>
<keyword evidence="2" id="KW-0378">Hydrolase</keyword>
<dbReference type="GO" id="GO:0071555">
    <property type="term" value="P:cell wall organization"/>
    <property type="evidence" value="ECO:0007669"/>
    <property type="project" value="TreeGrafter"/>
</dbReference>
<dbReference type="OrthoDB" id="9789078at2"/>
<proteinExistence type="predicted"/>
<keyword evidence="3 4" id="KW-0472">Membrane</keyword>
<keyword evidence="2" id="KW-0645">Protease</keyword>
<dbReference type="Gene3D" id="3.40.710.10">
    <property type="entry name" value="DD-peptidase/beta-lactamase superfamily"/>
    <property type="match status" value="1"/>
</dbReference>